<evidence type="ECO:0000256" key="1">
    <source>
        <dbReference type="SAM" id="MobiDB-lite"/>
    </source>
</evidence>
<evidence type="ECO:0000313" key="2">
    <source>
        <dbReference type="EMBL" id="RED53435.1"/>
    </source>
</evidence>
<reference evidence="2 3" key="1">
    <citation type="submission" date="2018-07" db="EMBL/GenBank/DDBJ databases">
        <title>Genomic Encyclopedia of Type Strains, Phase III (KMG-III): the genomes of soil and plant-associated and newly described type strains.</title>
        <authorList>
            <person name="Whitman W."/>
        </authorList>
    </citation>
    <scope>NUCLEOTIDE SEQUENCE [LARGE SCALE GENOMIC DNA]</scope>
    <source>
        <strain evidence="2 3">CECT 8488</strain>
    </source>
</reference>
<sequence length="264" mass="28582">MFGHGVFGRKKNRDGFAQSAKDRDSIGPDGTCKDALKNPPANETAAPGPEEADEEQACSALIDMIRSHYRKIEADRTENLLNALGALAGFGCQVGLRENLIDNGSETEETLFITIKTENEERFFTGDKLNEALFGDACSGALSVWSLVSRPLRDIGGELLDLEDMVRRSAAAMGTAVYGVPKLPQSHLPDELPIEALQQHWGQARALMEDLGVASAGFALVPAFAIGRIIREQQEMLSPYVGVKVAMEAVVPMSRVDPKVILKS</sequence>
<dbReference type="Proteomes" id="UP000256845">
    <property type="component" value="Unassembled WGS sequence"/>
</dbReference>
<accession>A0A3D9HVJ9</accession>
<dbReference type="RefSeq" id="WP_115934577.1">
    <property type="nucleotide sequence ID" value="NZ_QRDW01000001.1"/>
</dbReference>
<protein>
    <submittedName>
        <fullName evidence="2">Uncharacterized protein</fullName>
    </submittedName>
</protein>
<organism evidence="2 3">
    <name type="scientific">Aestuariispira insulae</name>
    <dbReference type="NCBI Taxonomy" id="1461337"/>
    <lineage>
        <taxon>Bacteria</taxon>
        <taxon>Pseudomonadati</taxon>
        <taxon>Pseudomonadota</taxon>
        <taxon>Alphaproteobacteria</taxon>
        <taxon>Rhodospirillales</taxon>
        <taxon>Kiloniellaceae</taxon>
        <taxon>Aestuariispira</taxon>
    </lineage>
</organism>
<feature type="region of interest" description="Disordered" evidence="1">
    <location>
        <begin position="1"/>
        <end position="53"/>
    </location>
</feature>
<keyword evidence="3" id="KW-1185">Reference proteome</keyword>
<dbReference type="EMBL" id="QRDW01000001">
    <property type="protein sequence ID" value="RED53435.1"/>
    <property type="molecule type" value="Genomic_DNA"/>
</dbReference>
<proteinExistence type="predicted"/>
<gene>
    <name evidence="2" type="ORF">DFP90_101224</name>
</gene>
<evidence type="ECO:0000313" key="3">
    <source>
        <dbReference type="Proteomes" id="UP000256845"/>
    </source>
</evidence>
<dbReference type="OrthoDB" id="7557530at2"/>
<feature type="compositionally biased region" description="Basic and acidic residues" evidence="1">
    <location>
        <begin position="20"/>
        <end position="36"/>
    </location>
</feature>
<comment type="caution">
    <text evidence="2">The sequence shown here is derived from an EMBL/GenBank/DDBJ whole genome shotgun (WGS) entry which is preliminary data.</text>
</comment>
<dbReference type="AlphaFoldDB" id="A0A3D9HVJ9"/>
<name>A0A3D9HVJ9_9PROT</name>